<comment type="similarity">
    <text evidence="1">Belongs to the amidase family.</text>
</comment>
<name>A0ABQ9EBC5_TEGGR</name>
<dbReference type="Proteomes" id="UP001217089">
    <property type="component" value="Unassembled WGS sequence"/>
</dbReference>
<feature type="domain" description="Amidase" evidence="3">
    <location>
        <begin position="278"/>
        <end position="490"/>
    </location>
</feature>
<sequence>MAEDKKPELYQAPAVVKPSMDELQAISTDLKLKCTQEELETFHEMFSMTCKSYQIVNQLPEPQLPVGKNSIPFSASCYFGKDDVVTSWNERVLRNFDRPSSHRYVVTVYWRCEIKGAEEGILKGKTVGIKDSIPVAGVPMMDGSKILEGYTPEFDATVVTKVLDAGGTILGKAVCEDLCHTGSSWSSSTGPVKNPHDKTISSGGSSSGCASLVARGKIDIAIGGDQGGSVRTPASACGIVGLKPTFGSVPYTGAVSMEVTIDHLGPMARTLEDGISCKRIGLLREGFEGAEPEVDRCVREAAKRLTESGATVEEVSIPAHNQISAVHSVVALEGAYACMTGGNAGHQWQGHYPTSLQEALTRGSIVRPHDQPLTVKMMSLWSEYVKRNYQCKFYGKAQNIRRALVKAYDDVLKEYDGLIMPTLPMKPLKLPTVGCSTKELLQLSFGMITNTAHFNITGHPALSIDTGLSEDHIPVGMMIIGRKFDDMTVLQIARAYEKIRDGE</sequence>
<dbReference type="InterPro" id="IPR020556">
    <property type="entry name" value="Amidase_CS"/>
</dbReference>
<gene>
    <name evidence="4" type="ORF">KUTeg_020668</name>
</gene>
<accession>A0ABQ9EBC5</accession>
<dbReference type="EMBL" id="JARBDR010000918">
    <property type="protein sequence ID" value="KAJ8301681.1"/>
    <property type="molecule type" value="Genomic_DNA"/>
</dbReference>
<evidence type="ECO:0000256" key="1">
    <source>
        <dbReference type="ARBA" id="ARBA00009199"/>
    </source>
</evidence>
<dbReference type="Gene3D" id="3.90.1300.10">
    <property type="entry name" value="Amidase signature (AS) domain"/>
    <property type="match status" value="2"/>
</dbReference>
<evidence type="ECO:0000256" key="2">
    <source>
        <dbReference type="SAM" id="MobiDB-lite"/>
    </source>
</evidence>
<dbReference type="Pfam" id="PF01425">
    <property type="entry name" value="Amidase"/>
    <property type="match status" value="2"/>
</dbReference>
<dbReference type="PANTHER" id="PTHR11895">
    <property type="entry name" value="TRANSAMIDASE"/>
    <property type="match status" value="1"/>
</dbReference>
<evidence type="ECO:0000313" key="5">
    <source>
        <dbReference type="Proteomes" id="UP001217089"/>
    </source>
</evidence>
<organism evidence="4 5">
    <name type="scientific">Tegillarca granosa</name>
    <name type="common">Malaysian cockle</name>
    <name type="synonym">Anadara granosa</name>
    <dbReference type="NCBI Taxonomy" id="220873"/>
    <lineage>
        <taxon>Eukaryota</taxon>
        <taxon>Metazoa</taxon>
        <taxon>Spiralia</taxon>
        <taxon>Lophotrochozoa</taxon>
        <taxon>Mollusca</taxon>
        <taxon>Bivalvia</taxon>
        <taxon>Autobranchia</taxon>
        <taxon>Pteriomorphia</taxon>
        <taxon>Arcoida</taxon>
        <taxon>Arcoidea</taxon>
        <taxon>Arcidae</taxon>
        <taxon>Tegillarca</taxon>
    </lineage>
</organism>
<evidence type="ECO:0000259" key="3">
    <source>
        <dbReference type="Pfam" id="PF01425"/>
    </source>
</evidence>
<evidence type="ECO:0000313" key="4">
    <source>
        <dbReference type="EMBL" id="KAJ8301681.1"/>
    </source>
</evidence>
<dbReference type="InterPro" id="IPR023631">
    <property type="entry name" value="Amidase_dom"/>
</dbReference>
<dbReference type="InterPro" id="IPR000120">
    <property type="entry name" value="Amidase"/>
</dbReference>
<dbReference type="SUPFAM" id="SSF75304">
    <property type="entry name" value="Amidase signature (AS) enzymes"/>
    <property type="match status" value="1"/>
</dbReference>
<comment type="caution">
    <text evidence="4">The sequence shown here is derived from an EMBL/GenBank/DDBJ whole genome shotgun (WGS) entry which is preliminary data.</text>
</comment>
<feature type="domain" description="Amidase" evidence="3">
    <location>
        <begin position="115"/>
        <end position="273"/>
    </location>
</feature>
<dbReference type="InterPro" id="IPR036928">
    <property type="entry name" value="AS_sf"/>
</dbReference>
<proteinExistence type="inferred from homology"/>
<feature type="region of interest" description="Disordered" evidence="2">
    <location>
        <begin position="186"/>
        <end position="205"/>
    </location>
</feature>
<dbReference type="PANTHER" id="PTHR11895:SF170">
    <property type="entry name" value="AMIDASE"/>
    <property type="match status" value="1"/>
</dbReference>
<dbReference type="PROSITE" id="PS00571">
    <property type="entry name" value="AMIDASES"/>
    <property type="match status" value="1"/>
</dbReference>
<reference evidence="4 5" key="1">
    <citation type="submission" date="2022-12" db="EMBL/GenBank/DDBJ databases">
        <title>Chromosome-level genome of Tegillarca granosa.</title>
        <authorList>
            <person name="Kim J."/>
        </authorList>
    </citation>
    <scope>NUCLEOTIDE SEQUENCE [LARGE SCALE GENOMIC DNA]</scope>
    <source>
        <strain evidence="4">Teg-2019</strain>
        <tissue evidence="4">Adductor muscle</tissue>
    </source>
</reference>
<protein>
    <recommendedName>
        <fullName evidence="3">Amidase domain-containing protein</fullName>
    </recommendedName>
</protein>
<keyword evidence="5" id="KW-1185">Reference proteome</keyword>